<evidence type="ECO:0008006" key="5">
    <source>
        <dbReference type="Google" id="ProtNLM"/>
    </source>
</evidence>
<evidence type="ECO:0000313" key="4">
    <source>
        <dbReference type="Proteomes" id="UP000566819"/>
    </source>
</evidence>
<dbReference type="EMBL" id="JAAMPI010000583">
    <property type="protein sequence ID" value="KAF4630151.1"/>
    <property type="molecule type" value="Genomic_DNA"/>
</dbReference>
<keyword evidence="2" id="KW-0732">Signal</keyword>
<dbReference type="AlphaFoldDB" id="A0A8H4RJ03"/>
<keyword evidence="4" id="KW-1185">Reference proteome</keyword>
<dbReference type="PANTHER" id="PTHR35567:SF3">
    <property type="entry name" value="MALATE DEHYDROGENASE"/>
    <property type="match status" value="1"/>
</dbReference>
<dbReference type="PANTHER" id="PTHR35567">
    <property type="entry name" value="MALATE DEHYDROGENASE (AFU_ORTHOLOGUE AFUA_2G13800)"/>
    <property type="match status" value="1"/>
</dbReference>
<gene>
    <name evidence="3" type="ORF">G7Y89_g7992</name>
</gene>
<dbReference type="OrthoDB" id="1859733at2759"/>
<feature type="chain" id="PRO_5034954061" description="Malate dehydrogenase" evidence="2">
    <location>
        <begin position="23"/>
        <end position="263"/>
    </location>
</feature>
<organism evidence="3 4">
    <name type="scientific">Cudoniella acicularis</name>
    <dbReference type="NCBI Taxonomy" id="354080"/>
    <lineage>
        <taxon>Eukaryota</taxon>
        <taxon>Fungi</taxon>
        <taxon>Dikarya</taxon>
        <taxon>Ascomycota</taxon>
        <taxon>Pezizomycotina</taxon>
        <taxon>Leotiomycetes</taxon>
        <taxon>Helotiales</taxon>
        <taxon>Tricladiaceae</taxon>
        <taxon>Cudoniella</taxon>
    </lineage>
</organism>
<feature type="region of interest" description="Disordered" evidence="1">
    <location>
        <begin position="46"/>
        <end position="86"/>
    </location>
</feature>
<dbReference type="Proteomes" id="UP000566819">
    <property type="component" value="Unassembled WGS sequence"/>
</dbReference>
<dbReference type="InterPro" id="IPR021851">
    <property type="entry name" value="DUF3455"/>
</dbReference>
<evidence type="ECO:0000313" key="3">
    <source>
        <dbReference type="EMBL" id="KAF4630151.1"/>
    </source>
</evidence>
<dbReference type="Pfam" id="PF11937">
    <property type="entry name" value="DUF3455"/>
    <property type="match status" value="1"/>
</dbReference>
<feature type="compositionally biased region" description="Low complexity" evidence="1">
    <location>
        <begin position="52"/>
        <end position="69"/>
    </location>
</feature>
<evidence type="ECO:0000256" key="1">
    <source>
        <dbReference type="SAM" id="MobiDB-lite"/>
    </source>
</evidence>
<name>A0A8H4RJ03_9HELO</name>
<sequence>MPSLRNVLKALALTSLAAVAIAAPVPEEAGDACAPPRPIWSHKATTTSLGATSVSSTPTSTPTLVTKPVGDTPTLPPSGDTPDLSGTNLTLQYVAIGRGIQNYTCTGAGSNSTAIGAIATLFDATDLAYSDEALLHTIPALIVNIPVAEASTVQTATQRLDFDVLGHHFFDINGVATFDLDTEDKILYAAKVMSVNAPTDASKGPAGTGAVPWLQLKAKVPYVDTSVGLGEVYRVETAGGNATPCTEAGVITVQYAAEYWFYA</sequence>
<reference evidence="3 4" key="1">
    <citation type="submission" date="2020-03" db="EMBL/GenBank/DDBJ databases">
        <title>Draft Genome Sequence of Cudoniella acicularis.</title>
        <authorList>
            <person name="Buettner E."/>
            <person name="Kellner H."/>
        </authorList>
    </citation>
    <scope>NUCLEOTIDE SEQUENCE [LARGE SCALE GENOMIC DNA]</scope>
    <source>
        <strain evidence="3 4">DSM 108380</strain>
    </source>
</reference>
<accession>A0A8H4RJ03</accession>
<proteinExistence type="predicted"/>
<comment type="caution">
    <text evidence="3">The sequence shown here is derived from an EMBL/GenBank/DDBJ whole genome shotgun (WGS) entry which is preliminary data.</text>
</comment>
<protein>
    <recommendedName>
        <fullName evidence="5">Malate dehydrogenase</fullName>
    </recommendedName>
</protein>
<feature type="signal peptide" evidence="2">
    <location>
        <begin position="1"/>
        <end position="22"/>
    </location>
</feature>
<evidence type="ECO:0000256" key="2">
    <source>
        <dbReference type="SAM" id="SignalP"/>
    </source>
</evidence>